<proteinExistence type="inferred from homology"/>
<dbReference type="EMBL" id="JACWZY010000002">
    <property type="protein sequence ID" value="MBD2699741.1"/>
    <property type="molecule type" value="Genomic_DNA"/>
</dbReference>
<dbReference type="Pfam" id="PF03062">
    <property type="entry name" value="MBOAT"/>
    <property type="match status" value="1"/>
</dbReference>
<dbReference type="PIRSF" id="PIRSF500217">
    <property type="entry name" value="AlgI"/>
    <property type="match status" value="1"/>
</dbReference>
<feature type="transmembrane region" description="Helical" evidence="8">
    <location>
        <begin position="113"/>
        <end position="137"/>
    </location>
</feature>
<evidence type="ECO:0000256" key="2">
    <source>
        <dbReference type="ARBA" id="ARBA00010323"/>
    </source>
</evidence>
<dbReference type="InterPro" id="IPR028362">
    <property type="entry name" value="AlgI"/>
</dbReference>
<organism evidence="9 10">
    <name type="scientific">Spirosoma profusum</name>
    <dbReference type="NCBI Taxonomy" id="2771354"/>
    <lineage>
        <taxon>Bacteria</taxon>
        <taxon>Pseudomonadati</taxon>
        <taxon>Bacteroidota</taxon>
        <taxon>Cytophagia</taxon>
        <taxon>Cytophagales</taxon>
        <taxon>Cytophagaceae</taxon>
        <taxon>Spirosoma</taxon>
    </lineage>
</organism>
<evidence type="ECO:0000256" key="5">
    <source>
        <dbReference type="ARBA" id="ARBA00022989"/>
    </source>
</evidence>
<feature type="transmembrane region" description="Helical" evidence="8">
    <location>
        <begin position="366"/>
        <end position="383"/>
    </location>
</feature>
<dbReference type="InterPro" id="IPR024194">
    <property type="entry name" value="Ac/AlaTfrase_AlgI/DltB"/>
</dbReference>
<evidence type="ECO:0000256" key="3">
    <source>
        <dbReference type="ARBA" id="ARBA00022475"/>
    </source>
</evidence>
<dbReference type="GO" id="GO:0042121">
    <property type="term" value="P:alginic acid biosynthetic process"/>
    <property type="evidence" value="ECO:0007669"/>
    <property type="project" value="InterPro"/>
</dbReference>
<feature type="transmembrane region" description="Helical" evidence="8">
    <location>
        <begin position="326"/>
        <end position="346"/>
    </location>
</feature>
<comment type="similarity">
    <text evidence="2 7">Belongs to the membrane-bound acyltransferase family.</text>
</comment>
<gene>
    <name evidence="9" type="ORF">IC229_03770</name>
</gene>
<protein>
    <submittedName>
        <fullName evidence="9">MBOAT family protein</fullName>
    </submittedName>
</protein>
<sequence length="470" mass="53847">MLFTSFEFVVLVIITLILYYLPPLRRWQVPVLILASLVFYAANQADLLWLLLLSVSINIVSSYFVIYGRSDRRHFHAVWGVVANLSILCFFKYGPLLSRTFLPADSSLAETLIALPLPIGISFFTFQGISLVVDTYRNRDVPQFRSMIARNLAKHAQTVFFFKAFFPQLVAGPIVKAYFFLPQIKPKFWQDIQWDKCFRALVVGYFLKMVIADNLKDHTALITYPYFEAYSSLTLLGLLFGYSMQIFADFAGYSLIALGLAGLFGYDFPINFNFPYVSVSFSDFWRRWHISLSSFLREYLYIPLGGNRHGAFRTYLNLMLTMVLGGLWHGAAWSYAIWGFAHGLALAVERFIDNLFPTKPTRVSEFIRGIIVFAYVTVLWLLFKLPDFSHVIAYCRALVNNIDKPNDGRVLSLIAVYALAVILYHVNYLLGERRSKTEKHPAWEFAAYAIMIFLVITNSGSGGAFIYFQF</sequence>
<keyword evidence="7" id="KW-0012">Acyltransferase</keyword>
<keyword evidence="7" id="KW-0808">Transferase</keyword>
<dbReference type="PANTHER" id="PTHR13285">
    <property type="entry name" value="ACYLTRANSFERASE"/>
    <property type="match status" value="1"/>
</dbReference>
<feature type="transmembrane region" description="Helical" evidence="8">
    <location>
        <begin position="48"/>
        <end position="68"/>
    </location>
</feature>
<feature type="transmembrane region" description="Helical" evidence="8">
    <location>
        <begin position="250"/>
        <end position="268"/>
    </location>
</feature>
<feature type="transmembrane region" description="Helical" evidence="8">
    <location>
        <begin position="6"/>
        <end position="22"/>
    </location>
</feature>
<dbReference type="InterPro" id="IPR004299">
    <property type="entry name" value="MBOAT_fam"/>
</dbReference>
<dbReference type="PIRSF" id="PIRSF016636">
    <property type="entry name" value="AlgI_DltB"/>
    <property type="match status" value="1"/>
</dbReference>
<comment type="caution">
    <text evidence="9">The sequence shown here is derived from an EMBL/GenBank/DDBJ whole genome shotgun (WGS) entry which is preliminary data.</text>
</comment>
<feature type="transmembrane region" description="Helical" evidence="8">
    <location>
        <begin position="442"/>
        <end position="468"/>
    </location>
</feature>
<keyword evidence="5 8" id="KW-1133">Transmembrane helix</keyword>
<feature type="transmembrane region" description="Helical" evidence="8">
    <location>
        <begin position="410"/>
        <end position="430"/>
    </location>
</feature>
<dbReference type="RefSeq" id="WP_190885587.1">
    <property type="nucleotide sequence ID" value="NZ_JACWZY010000002.1"/>
</dbReference>
<dbReference type="GO" id="GO:0016746">
    <property type="term" value="F:acyltransferase activity"/>
    <property type="evidence" value="ECO:0007669"/>
    <property type="project" value="UniProtKB-KW"/>
</dbReference>
<evidence type="ECO:0000256" key="8">
    <source>
        <dbReference type="SAM" id="Phobius"/>
    </source>
</evidence>
<comment type="subcellular location">
    <subcellularLocation>
        <location evidence="1">Cell membrane</location>
        <topology evidence="1">Multi-pass membrane protein</topology>
    </subcellularLocation>
</comment>
<keyword evidence="4 8" id="KW-0812">Transmembrane</keyword>
<evidence type="ECO:0000313" key="9">
    <source>
        <dbReference type="EMBL" id="MBD2699741.1"/>
    </source>
</evidence>
<evidence type="ECO:0000256" key="6">
    <source>
        <dbReference type="ARBA" id="ARBA00023136"/>
    </source>
</evidence>
<feature type="transmembrane region" description="Helical" evidence="8">
    <location>
        <begin position="75"/>
        <end position="93"/>
    </location>
</feature>
<reference evidence="9" key="1">
    <citation type="submission" date="2020-09" db="EMBL/GenBank/DDBJ databases">
        <authorList>
            <person name="Kim M.K."/>
        </authorList>
    </citation>
    <scope>NUCLEOTIDE SEQUENCE</scope>
    <source>
        <strain evidence="9">BT702</strain>
    </source>
</reference>
<feature type="transmembrane region" description="Helical" evidence="8">
    <location>
        <begin position="224"/>
        <end position="243"/>
    </location>
</feature>
<dbReference type="PANTHER" id="PTHR13285:SF18">
    <property type="entry name" value="PROTEIN-CYSTEINE N-PALMITOYLTRANSFERASE RASP"/>
    <property type="match status" value="1"/>
</dbReference>
<dbReference type="Proteomes" id="UP000598820">
    <property type="component" value="Unassembled WGS sequence"/>
</dbReference>
<keyword evidence="10" id="KW-1185">Reference proteome</keyword>
<dbReference type="GO" id="GO:0005886">
    <property type="term" value="C:plasma membrane"/>
    <property type="evidence" value="ECO:0007669"/>
    <property type="project" value="UniProtKB-SubCell"/>
</dbReference>
<keyword evidence="6 7" id="KW-0472">Membrane</keyword>
<keyword evidence="3 7" id="KW-1003">Cell membrane</keyword>
<evidence type="ECO:0000256" key="1">
    <source>
        <dbReference type="ARBA" id="ARBA00004651"/>
    </source>
</evidence>
<dbReference type="AlphaFoldDB" id="A0A926Y0W9"/>
<accession>A0A926Y0W9</accession>
<evidence type="ECO:0000256" key="4">
    <source>
        <dbReference type="ARBA" id="ARBA00022692"/>
    </source>
</evidence>
<name>A0A926Y0W9_9BACT</name>
<evidence type="ECO:0000313" key="10">
    <source>
        <dbReference type="Proteomes" id="UP000598820"/>
    </source>
</evidence>
<evidence type="ECO:0000256" key="7">
    <source>
        <dbReference type="PIRNR" id="PIRNR016636"/>
    </source>
</evidence>
<feature type="transmembrane region" description="Helical" evidence="8">
    <location>
        <begin position="158"/>
        <end position="181"/>
    </location>
</feature>
<dbReference type="InterPro" id="IPR051085">
    <property type="entry name" value="MB_O-acyltransferase"/>
</dbReference>